<evidence type="ECO:0000256" key="2">
    <source>
        <dbReference type="ARBA" id="ARBA00022692"/>
    </source>
</evidence>
<evidence type="ECO:0000313" key="8">
    <source>
        <dbReference type="Proteomes" id="UP000838100"/>
    </source>
</evidence>
<keyword evidence="2 5" id="KW-0812">Transmembrane</keyword>
<keyword evidence="8" id="KW-1185">Reference proteome</keyword>
<feature type="transmembrane region" description="Helical" evidence="5">
    <location>
        <begin position="63"/>
        <end position="86"/>
    </location>
</feature>
<evidence type="ECO:0000256" key="3">
    <source>
        <dbReference type="ARBA" id="ARBA00022989"/>
    </source>
</evidence>
<keyword evidence="3 5" id="KW-1133">Transmembrane helix</keyword>
<feature type="transmembrane region" description="Helical" evidence="5">
    <location>
        <begin position="6"/>
        <end position="24"/>
    </location>
</feature>
<feature type="transmembrane region" description="Helical" evidence="5">
    <location>
        <begin position="36"/>
        <end position="57"/>
    </location>
</feature>
<feature type="transmembrane region" description="Helical" evidence="5">
    <location>
        <begin position="162"/>
        <end position="180"/>
    </location>
</feature>
<dbReference type="InterPro" id="IPR009915">
    <property type="entry name" value="NnrU_dom"/>
</dbReference>
<protein>
    <recommendedName>
        <fullName evidence="6">NnrU domain-containing protein</fullName>
    </recommendedName>
</protein>
<evidence type="ECO:0000256" key="5">
    <source>
        <dbReference type="SAM" id="Phobius"/>
    </source>
</evidence>
<name>A0ABM9ACC3_9GAMM</name>
<keyword evidence="4 5" id="KW-0472">Membrane</keyword>
<gene>
    <name evidence="7" type="ORF">SIN8267_00956</name>
</gene>
<comment type="caution">
    <text evidence="7">The sequence shown here is derived from an EMBL/GenBank/DDBJ whole genome shotgun (WGS) entry which is preliminary data.</text>
</comment>
<dbReference type="RefSeq" id="WP_237443524.1">
    <property type="nucleotide sequence ID" value="NZ_CAKLPX010000001.1"/>
</dbReference>
<organism evidence="7 8">
    <name type="scientific">Sinobacterium norvegicum</name>
    <dbReference type="NCBI Taxonomy" id="1641715"/>
    <lineage>
        <taxon>Bacteria</taxon>
        <taxon>Pseudomonadati</taxon>
        <taxon>Pseudomonadota</taxon>
        <taxon>Gammaproteobacteria</taxon>
        <taxon>Cellvibrionales</taxon>
        <taxon>Spongiibacteraceae</taxon>
        <taxon>Sinobacterium</taxon>
    </lineage>
</organism>
<feature type="domain" description="NnrU" evidence="6">
    <location>
        <begin position="4"/>
        <end position="184"/>
    </location>
</feature>
<accession>A0ABM9ACC3</accession>
<reference evidence="7" key="1">
    <citation type="submission" date="2021-12" db="EMBL/GenBank/DDBJ databases">
        <authorList>
            <person name="Rodrigo-Torres L."/>
            <person name="Arahal R. D."/>
            <person name="Lucena T."/>
        </authorList>
    </citation>
    <scope>NUCLEOTIDE SEQUENCE</scope>
    <source>
        <strain evidence="7">CECT 8267</strain>
    </source>
</reference>
<feature type="transmembrane region" description="Helical" evidence="5">
    <location>
        <begin position="123"/>
        <end position="141"/>
    </location>
</feature>
<dbReference type="Pfam" id="PF07298">
    <property type="entry name" value="NnrU"/>
    <property type="match status" value="1"/>
</dbReference>
<evidence type="ECO:0000256" key="1">
    <source>
        <dbReference type="ARBA" id="ARBA00004141"/>
    </source>
</evidence>
<evidence type="ECO:0000313" key="7">
    <source>
        <dbReference type="EMBL" id="CAH0990856.1"/>
    </source>
</evidence>
<comment type="subcellular location">
    <subcellularLocation>
        <location evidence="1">Membrane</location>
        <topology evidence="1">Multi-pass membrane protein</topology>
    </subcellularLocation>
</comment>
<proteinExistence type="predicted"/>
<dbReference type="EMBL" id="CAKLPX010000001">
    <property type="protein sequence ID" value="CAH0990856.1"/>
    <property type="molecule type" value="Genomic_DNA"/>
</dbReference>
<evidence type="ECO:0000259" key="6">
    <source>
        <dbReference type="Pfam" id="PF07298"/>
    </source>
</evidence>
<evidence type="ECO:0000256" key="4">
    <source>
        <dbReference type="ARBA" id="ARBA00023136"/>
    </source>
</evidence>
<sequence length="186" mass="20526">MAFLISGIVLWSLVHFIPSIGLSLKTAVINRLGSSLYAAMFSLLLLLSLALIIFGWRDSVPQYIYSPLSAAKPVAMLLLVITFLLFGAAKHQTRIKRVIRHPQLASIVTWSTAHLLLNGDSRSVVLFSGLGCWALLEMIFINRREGEWIKPDSPSWKVEIKGGLISLAILAVVIFLHPYIAGVPVH</sequence>
<dbReference type="Proteomes" id="UP000838100">
    <property type="component" value="Unassembled WGS sequence"/>
</dbReference>